<gene>
    <name evidence="1" type="ORF">DSO57_1036338</name>
</gene>
<sequence>MSLLSGLQLLVARFSILCAEACASSTLISTLYCLQIKINLELVSSLVLRESLLPFLIPLGSCIFSDDLLLSHHAFKLLTHIHSTLDGKTMFPLKDIMDKVFIKLNSQSALGRVQAIKFLSYLTHSRPHGELVSILCLQISDQTSASRLLLLGLLEEIIQGYPEHLLLPHLSNLQEALFLASTDSEEDICLSGQIGTKTFSERFPKSASSLPTPNLPHSDTVILEDDGTFGLDPPLLLKRTCSISLAKDVPLDLDASLSSQDQRHPTKKLKSIPCSKLSASNSLLSKEPSLTRTPTEYSSSPLQYLVRSSPVCQSTTANTSNASSSEDSKPLLPKKPSLTKTPTEYFSSPTRYLVRSFPVCQSTTANTSNASSSEDSKPLLSKEPSQTRTPTEYSSSPLQYLVGSFPVCQSTTANTSNASSSEDSKPLLPKKPSLTRTPTEYFSSPTQYLVRSKPVCQPTLGNTSNASSSEDSKCPLPKRLSLAGTPSTNSSALQRPLIRTTSICQYTTANTSNASSSEDSKCPLPKRLPLAGTPSTNSSAPQRPLIRTTSICQYTTANTSNASSSEDSDG</sequence>
<keyword evidence="2" id="KW-1185">Reference proteome</keyword>
<proteinExistence type="predicted"/>
<accession>A0ACC2RQA2</accession>
<comment type="caution">
    <text evidence="1">The sequence shown here is derived from an EMBL/GenBank/DDBJ whole genome shotgun (WGS) entry which is preliminary data.</text>
</comment>
<evidence type="ECO:0000313" key="1">
    <source>
        <dbReference type="EMBL" id="KAJ9052226.1"/>
    </source>
</evidence>
<name>A0ACC2RQA2_9FUNG</name>
<protein>
    <submittedName>
        <fullName evidence="1">Uncharacterized protein</fullName>
    </submittedName>
</protein>
<dbReference type="Proteomes" id="UP001165960">
    <property type="component" value="Unassembled WGS sequence"/>
</dbReference>
<evidence type="ECO:0000313" key="2">
    <source>
        <dbReference type="Proteomes" id="UP001165960"/>
    </source>
</evidence>
<organism evidence="1 2">
    <name type="scientific">Entomophthora muscae</name>
    <dbReference type="NCBI Taxonomy" id="34485"/>
    <lineage>
        <taxon>Eukaryota</taxon>
        <taxon>Fungi</taxon>
        <taxon>Fungi incertae sedis</taxon>
        <taxon>Zoopagomycota</taxon>
        <taxon>Entomophthoromycotina</taxon>
        <taxon>Entomophthoromycetes</taxon>
        <taxon>Entomophthorales</taxon>
        <taxon>Entomophthoraceae</taxon>
        <taxon>Entomophthora</taxon>
    </lineage>
</organism>
<dbReference type="EMBL" id="QTSX02006736">
    <property type="protein sequence ID" value="KAJ9052226.1"/>
    <property type="molecule type" value="Genomic_DNA"/>
</dbReference>
<reference evidence="1" key="1">
    <citation type="submission" date="2022-04" db="EMBL/GenBank/DDBJ databases">
        <title>Genome of the entomopathogenic fungus Entomophthora muscae.</title>
        <authorList>
            <person name="Elya C."/>
            <person name="Lovett B.R."/>
            <person name="Lee E."/>
            <person name="Macias A.M."/>
            <person name="Hajek A.E."/>
            <person name="De Bivort B.L."/>
            <person name="Kasson M.T."/>
            <person name="De Fine Licht H.H."/>
            <person name="Stajich J.E."/>
        </authorList>
    </citation>
    <scope>NUCLEOTIDE SEQUENCE</scope>
    <source>
        <strain evidence="1">Berkeley</strain>
    </source>
</reference>